<dbReference type="Proteomes" id="UP000310016">
    <property type="component" value="Unassembled WGS sequence"/>
</dbReference>
<evidence type="ECO:0000256" key="1">
    <source>
        <dbReference type="ARBA" id="ARBA00006817"/>
    </source>
</evidence>
<dbReference type="SUPFAM" id="SSF55961">
    <property type="entry name" value="Bet v1-like"/>
    <property type="match status" value="1"/>
</dbReference>
<dbReference type="Gene3D" id="3.30.530.20">
    <property type="match status" value="1"/>
</dbReference>
<dbReference type="Pfam" id="PF08327">
    <property type="entry name" value="AHSA1"/>
    <property type="match status" value="1"/>
</dbReference>
<gene>
    <name evidence="3" type="ORF">FAZ21_13160</name>
</gene>
<dbReference type="CDD" id="cd07814">
    <property type="entry name" value="SRPBCC_CalC_Aha1-like"/>
    <property type="match status" value="1"/>
</dbReference>
<dbReference type="InterPro" id="IPR013538">
    <property type="entry name" value="ASHA1/2-like_C"/>
</dbReference>
<comment type="similarity">
    <text evidence="1">Belongs to the AHA1 family.</text>
</comment>
<sequence>MVRRLDASPQRVFEAWLDPQVARHWLFTSPISEHNITEIDARVGGAWRITDRREGVAYTGIGEYLEIAPPRRIVFTFAMPQFSPAYDRIDVEIEPDGGASVLTVTQHGLPPDFNEATEAGWNLMFDTLAAWLARD</sequence>
<evidence type="ECO:0000313" key="3">
    <source>
        <dbReference type="EMBL" id="TJZ72090.1"/>
    </source>
</evidence>
<dbReference type="AlphaFoldDB" id="A0A4U0PVB7"/>
<evidence type="ECO:0000259" key="2">
    <source>
        <dbReference type="Pfam" id="PF08327"/>
    </source>
</evidence>
<dbReference type="EMBL" id="SUMF01000015">
    <property type="protein sequence ID" value="TJZ72090.1"/>
    <property type="molecule type" value="Genomic_DNA"/>
</dbReference>
<dbReference type="InterPro" id="IPR023393">
    <property type="entry name" value="START-like_dom_sf"/>
</dbReference>
<reference evidence="3 4" key="1">
    <citation type="submission" date="2019-04" db="EMBL/GenBank/DDBJ databases">
        <title>Chitiniphilus eburnea sp. nov., a novel chitinolytic bacterium isolated from aquaculture sludge.</title>
        <authorList>
            <person name="Sheng M."/>
        </authorList>
    </citation>
    <scope>NUCLEOTIDE SEQUENCE [LARGE SCALE GENOMIC DNA]</scope>
    <source>
        <strain evidence="3 4">HX-2-15</strain>
    </source>
</reference>
<comment type="caution">
    <text evidence="3">The sequence shown here is derived from an EMBL/GenBank/DDBJ whole genome shotgun (WGS) entry which is preliminary data.</text>
</comment>
<keyword evidence="4" id="KW-1185">Reference proteome</keyword>
<protein>
    <submittedName>
        <fullName evidence="3">SRPBCC domain-containing protein</fullName>
    </submittedName>
</protein>
<organism evidence="3 4">
    <name type="scientific">Chitiniphilus eburneus</name>
    <dbReference type="NCBI Taxonomy" id="2571148"/>
    <lineage>
        <taxon>Bacteria</taxon>
        <taxon>Pseudomonadati</taxon>
        <taxon>Pseudomonadota</taxon>
        <taxon>Betaproteobacteria</taxon>
        <taxon>Neisseriales</taxon>
        <taxon>Chitinibacteraceae</taxon>
        <taxon>Chitiniphilus</taxon>
    </lineage>
</organism>
<proteinExistence type="inferred from homology"/>
<name>A0A4U0PVB7_9NEIS</name>
<dbReference type="OrthoDB" id="9805228at2"/>
<evidence type="ECO:0000313" key="4">
    <source>
        <dbReference type="Proteomes" id="UP000310016"/>
    </source>
</evidence>
<feature type="domain" description="Activator of Hsp90 ATPase homologue 1/2-like C-terminal" evidence="2">
    <location>
        <begin position="6"/>
        <end position="132"/>
    </location>
</feature>
<accession>A0A4U0PVB7</accession>